<comment type="caution">
    <text evidence="2">The sequence shown here is derived from an EMBL/GenBank/DDBJ whole genome shotgun (WGS) entry which is preliminary data.</text>
</comment>
<dbReference type="AlphaFoldDB" id="F7PEZ1"/>
<organism evidence="2 3">
    <name type="scientific">Halorhabdus tiamatea SARL4B</name>
    <dbReference type="NCBI Taxonomy" id="1033806"/>
    <lineage>
        <taxon>Archaea</taxon>
        <taxon>Methanobacteriati</taxon>
        <taxon>Methanobacteriota</taxon>
        <taxon>Stenosarchaea group</taxon>
        <taxon>Halobacteria</taxon>
        <taxon>Halobacteriales</taxon>
        <taxon>Haloarculaceae</taxon>
        <taxon>Halorhabdus</taxon>
    </lineage>
</organism>
<proteinExistence type="predicted"/>
<reference evidence="2 3" key="1">
    <citation type="journal article" date="2011" name="J. Bacteriol.">
        <title>Genome sequence of Halorhabdus tiamatea, the first archaeon isolated from a deep-sea anoxic brine lake.</title>
        <authorList>
            <person name="Antunes A."/>
            <person name="Alam I."/>
            <person name="Bajic V.B."/>
            <person name="Stingl U."/>
        </authorList>
    </citation>
    <scope>NUCLEOTIDE SEQUENCE [LARGE SCALE GENOMIC DNA]</scope>
    <source>
        <strain evidence="2 3">SARL4B</strain>
    </source>
</reference>
<keyword evidence="1" id="KW-0472">Membrane</keyword>
<evidence type="ECO:0000313" key="2">
    <source>
        <dbReference type="EMBL" id="ERJ04860.1"/>
    </source>
</evidence>
<dbReference type="RefSeq" id="WP_008523505.1">
    <property type="nucleotide sequence ID" value="NC_021921.1"/>
</dbReference>
<accession>F7PEZ1</accession>
<keyword evidence="1" id="KW-1133">Transmembrane helix</keyword>
<dbReference type="Proteomes" id="UP000003861">
    <property type="component" value="Unassembled WGS sequence"/>
</dbReference>
<evidence type="ECO:0000313" key="3">
    <source>
        <dbReference type="Proteomes" id="UP000003861"/>
    </source>
</evidence>
<name>F7PEZ1_9EURY</name>
<feature type="transmembrane region" description="Helical" evidence="1">
    <location>
        <begin position="173"/>
        <end position="194"/>
    </location>
</feature>
<reference evidence="2 3" key="2">
    <citation type="journal article" date="2013" name="PLoS ONE">
        <title>INDIGO - INtegrated Data Warehouse of MIcrobial GenOmes with Examples from the Red Sea Extremophiles.</title>
        <authorList>
            <person name="Alam I."/>
            <person name="Antunes A."/>
            <person name="Kamau A.A."/>
            <person name="Ba Alawi W."/>
            <person name="Kalkatawi M."/>
            <person name="Stingl U."/>
            <person name="Bajic V.B."/>
        </authorList>
    </citation>
    <scope>NUCLEOTIDE SEQUENCE [LARGE SCALE GENOMIC DNA]</scope>
    <source>
        <strain evidence="2 3">SARL4B</strain>
    </source>
</reference>
<protein>
    <submittedName>
        <fullName evidence="2">Uncharacterized protein</fullName>
    </submittedName>
</protein>
<dbReference type="EMBL" id="AFNT02000053">
    <property type="protein sequence ID" value="ERJ04860.1"/>
    <property type="molecule type" value="Genomic_DNA"/>
</dbReference>
<keyword evidence="1" id="KW-0812">Transmembrane</keyword>
<dbReference type="OrthoDB" id="351064at2157"/>
<sequence>MSADPPEDEEEVLSEVQRILDEPYTQAKKTHIWAEEVRGEHNWLAMTNFRDALDHMSKIFQNIDDGDIPKARENLGEMEAHIKRAAYDSAQSATEKELEETYSSRLPESVYRIALLEHMSDEEFNEREDKISNRMSRGRETKANSLEDSIKHFRTAYEHAKKMGRGTPSKKSVLLNIAVIFGFILSIISVSAVLL</sequence>
<gene>
    <name evidence="2" type="ORF">HLRTI_003190</name>
</gene>
<dbReference type="GeneID" id="23797939"/>
<evidence type="ECO:0000256" key="1">
    <source>
        <dbReference type="SAM" id="Phobius"/>
    </source>
</evidence>